<keyword evidence="1" id="KW-0812">Transmembrane</keyword>
<keyword evidence="1" id="KW-0472">Membrane</keyword>
<feature type="transmembrane region" description="Helical" evidence="1">
    <location>
        <begin position="330"/>
        <end position="351"/>
    </location>
</feature>
<sequence>MMLNYTNILLFYLSLNILSSSSEVYNQRNHYITRTPKATTRTLCECELYAPSNYDNDPEMKAVMQGFDRQTSQRFEEYNERLLENKQKCREQCDKEIQKIILKDKIEKELAEKFVTLQTDISINDLPTCVCEKSLADKVEKGCLKCAGVLGGGITPGWGLISGIVYTGWKAAALAAATKEAIAEGTSKGLVAGAQAGIKTVMDLLGSDLSLSIQGIQQMGLVINATSYTDVPMITEAIYTTFGRSCLPSGAAPYTDFCNLVWSKFVPNGHGSNSYAITNAIKKNVETIVSEAKTTVGRTIETVTKNATTTLTAKNTGEVNATYMGYQTPIIASIVAILVIVLVMIIIYLFLRYRRKKKMKKKHQYIKLLKE</sequence>
<evidence type="ECO:0000256" key="2">
    <source>
        <dbReference type="SAM" id="SignalP"/>
    </source>
</evidence>
<keyword evidence="1" id="KW-1133">Transmembrane helix</keyword>
<evidence type="ECO:0008006" key="5">
    <source>
        <dbReference type="Google" id="ProtNLM"/>
    </source>
</evidence>
<evidence type="ECO:0000313" key="4">
    <source>
        <dbReference type="Proteomes" id="UP000030708"/>
    </source>
</evidence>
<gene>
    <name evidence="3" type="ORF">PFTANZ_00166</name>
</gene>
<accession>A0A024WET3</accession>
<protein>
    <recommendedName>
        <fullName evidence="5">Surface antigen</fullName>
    </recommendedName>
</protein>
<reference evidence="3 4" key="2">
    <citation type="submission" date="2013-02" db="EMBL/GenBank/DDBJ databases">
        <title>The Genome Sequence of Plasmodium falciparum Tanzania (2000708).</title>
        <authorList>
            <consortium name="The Broad Institute Genome Sequencing Platform"/>
            <consortium name="The Broad Institute Genome Sequencing Center for Infectious Disease"/>
            <person name="Neafsey D."/>
            <person name="Cheeseman I."/>
            <person name="Volkman S."/>
            <person name="Adams J."/>
            <person name="Walker B."/>
            <person name="Young S.K."/>
            <person name="Zeng Q."/>
            <person name="Gargeya S."/>
            <person name="Fitzgerald M."/>
            <person name="Haas B."/>
            <person name="Abouelleil A."/>
            <person name="Alvarado L."/>
            <person name="Arachchi H.M."/>
            <person name="Berlin A.M."/>
            <person name="Chapman S.B."/>
            <person name="Dewar J."/>
            <person name="Goldberg J."/>
            <person name="Griggs A."/>
            <person name="Gujja S."/>
            <person name="Hansen M."/>
            <person name="Howarth C."/>
            <person name="Imamovic A."/>
            <person name="Larimer J."/>
            <person name="McCowan C."/>
            <person name="Murphy C."/>
            <person name="Neiman D."/>
            <person name="Pearson M."/>
            <person name="Priest M."/>
            <person name="Roberts A."/>
            <person name="Saif S."/>
            <person name="Shea T."/>
            <person name="Sisk P."/>
            <person name="Sykes S."/>
            <person name="Wortman J."/>
            <person name="Nusbaum C."/>
            <person name="Birren B."/>
        </authorList>
    </citation>
    <scope>NUCLEOTIDE SEQUENCE [LARGE SCALE GENOMIC DNA]</scope>
    <source>
        <strain evidence="4">Tanzania (2000708)</strain>
    </source>
</reference>
<dbReference type="AlphaFoldDB" id="A0A024WET3"/>
<keyword evidence="2" id="KW-0732">Signal</keyword>
<dbReference type="Proteomes" id="UP000030708">
    <property type="component" value="Unassembled WGS sequence"/>
</dbReference>
<evidence type="ECO:0000313" key="3">
    <source>
        <dbReference type="EMBL" id="ETW39128.1"/>
    </source>
</evidence>
<organism evidence="3 4">
    <name type="scientific">Plasmodium falciparum Tanzania</name>
    <name type="common">2000708</name>
    <dbReference type="NCBI Taxonomy" id="1036725"/>
    <lineage>
        <taxon>Eukaryota</taxon>
        <taxon>Sar</taxon>
        <taxon>Alveolata</taxon>
        <taxon>Apicomplexa</taxon>
        <taxon>Aconoidasida</taxon>
        <taxon>Haemosporida</taxon>
        <taxon>Plasmodiidae</taxon>
        <taxon>Plasmodium</taxon>
        <taxon>Plasmodium (Laverania)</taxon>
    </lineage>
</organism>
<dbReference type="InterPro" id="IPR006373">
    <property type="entry name" value="VSA_Rifin"/>
</dbReference>
<dbReference type="NCBIfam" id="TIGR01477">
    <property type="entry name" value="RIFIN"/>
    <property type="match status" value="1"/>
</dbReference>
<proteinExistence type="predicted"/>
<dbReference type="EMBL" id="KI926264">
    <property type="protein sequence ID" value="ETW39128.1"/>
    <property type="molecule type" value="Genomic_DNA"/>
</dbReference>
<feature type="chain" id="PRO_5001540540" description="Surface antigen" evidence="2">
    <location>
        <begin position="23"/>
        <end position="371"/>
    </location>
</feature>
<evidence type="ECO:0000256" key="1">
    <source>
        <dbReference type="SAM" id="Phobius"/>
    </source>
</evidence>
<name>A0A024WET3_PLAFA</name>
<dbReference type="Pfam" id="PF02009">
    <property type="entry name" value="RIFIN"/>
    <property type="match status" value="1"/>
</dbReference>
<reference evidence="3 4" key="1">
    <citation type="submission" date="2013-02" db="EMBL/GenBank/DDBJ databases">
        <title>The Genome Annotation of Plasmodium falciparum Tanzania (2000708).</title>
        <authorList>
            <consortium name="The Broad Institute Genome Sequencing Platform"/>
            <consortium name="The Broad Institute Genome Sequencing Center for Infectious Disease"/>
            <person name="Neafsey D."/>
            <person name="Hoffman S."/>
            <person name="Volkman S."/>
            <person name="Rosenthal P."/>
            <person name="Walker B."/>
            <person name="Young S.K."/>
            <person name="Zeng Q."/>
            <person name="Gargeya S."/>
            <person name="Fitzgerald M."/>
            <person name="Haas B."/>
            <person name="Abouelleil A."/>
            <person name="Allen A.W."/>
            <person name="Alvarado L."/>
            <person name="Arachchi H.M."/>
            <person name="Berlin A.M."/>
            <person name="Chapman S.B."/>
            <person name="Gainer-Dewar J."/>
            <person name="Goldberg J."/>
            <person name="Griggs A."/>
            <person name="Gujja S."/>
            <person name="Hansen M."/>
            <person name="Howarth C."/>
            <person name="Imamovic A."/>
            <person name="Ireland A."/>
            <person name="Larimer J."/>
            <person name="McCowan C."/>
            <person name="Murphy C."/>
            <person name="Pearson M."/>
            <person name="Poon T.W."/>
            <person name="Priest M."/>
            <person name="Roberts A."/>
            <person name="Saif S."/>
            <person name="Shea T."/>
            <person name="Sisk P."/>
            <person name="Sykes S."/>
            <person name="Wortman J."/>
            <person name="Nusbaum C."/>
            <person name="Birren B."/>
        </authorList>
    </citation>
    <scope>NUCLEOTIDE SEQUENCE [LARGE SCALE GENOMIC DNA]</scope>
    <source>
        <strain evidence="4">Tanzania (2000708)</strain>
    </source>
</reference>
<feature type="signal peptide" evidence="2">
    <location>
        <begin position="1"/>
        <end position="22"/>
    </location>
</feature>